<keyword evidence="1" id="KW-0812">Transmembrane</keyword>
<feature type="transmembrane region" description="Helical" evidence="1">
    <location>
        <begin position="461"/>
        <end position="477"/>
    </location>
</feature>
<evidence type="ECO:0000256" key="1">
    <source>
        <dbReference type="SAM" id="Phobius"/>
    </source>
</evidence>
<dbReference type="EMBL" id="JAPFFF010000014">
    <property type="protein sequence ID" value="KAK8871000.1"/>
    <property type="molecule type" value="Genomic_DNA"/>
</dbReference>
<name>A0ABR2J1Y8_9EUKA</name>
<evidence type="ECO:0000313" key="2">
    <source>
        <dbReference type="EMBL" id="KAK8871000.1"/>
    </source>
</evidence>
<protein>
    <recommendedName>
        <fullName evidence="4">Peptidoglycan binding-like domain-containing protein</fullName>
    </recommendedName>
</protein>
<keyword evidence="1" id="KW-0472">Membrane</keyword>
<keyword evidence="1" id="KW-1133">Transmembrane helix</keyword>
<evidence type="ECO:0000313" key="3">
    <source>
        <dbReference type="Proteomes" id="UP001470230"/>
    </source>
</evidence>
<comment type="caution">
    <text evidence="2">The sequence shown here is derived from an EMBL/GenBank/DDBJ whole genome shotgun (WGS) entry which is preliminary data.</text>
</comment>
<accession>A0ABR2J1Y8</accession>
<dbReference type="Proteomes" id="UP001470230">
    <property type="component" value="Unassembled WGS sequence"/>
</dbReference>
<reference evidence="2 3" key="1">
    <citation type="submission" date="2024-04" db="EMBL/GenBank/DDBJ databases">
        <title>Tritrichomonas musculus Genome.</title>
        <authorList>
            <person name="Alves-Ferreira E."/>
            <person name="Grigg M."/>
            <person name="Lorenzi H."/>
            <person name="Galac M."/>
        </authorList>
    </citation>
    <scope>NUCLEOTIDE SEQUENCE [LARGE SCALE GENOMIC DNA]</scope>
    <source>
        <strain evidence="2 3">EAF2021</strain>
    </source>
</reference>
<evidence type="ECO:0008006" key="4">
    <source>
        <dbReference type="Google" id="ProtNLM"/>
    </source>
</evidence>
<sequence>MSDRLFLFPESLDTNPSSFLQNAIATISRPFKVNNFKLFAFIECFDEVDFPFVVAPVSCIGKSVMLYQYRFSDKVPDFKKLGFEILPTENGDVLFLSSKTFSILSSKYRSISIKSGHWPDVANKYHMLAAFSHLDVIPPLSKSFLRSNQSIKEITNQFHELYDVSDNRSLTLASLYFEVVRILQIFCFAPLGIYISPDSSSYYFGAIRPVIAAFHEKCFSHSLIGCCCLTPATMKQLWSLFHFVKTSLELFGYDTGSDFHSFSVAIHKFQSDNGLPTDEECNEQTLKLIWKFLLLKKSDPIAALALADTPLKLNSVGENEKFGKIDPNQFDKSTNYISTNKVEINTASSSAAKKISSRLSQVIDNLPSPNSTIVSAQKQLFATARFAADHFSGVNQEITTAQGKIQSINQYASDLLQRATDANDVVESSLEIINNFKQTNEISKKKIEAAKIEIEHEINRTRTLIIILIVLLIAYFIQKHYIGKIQKVVSIFKKPKGSSTNPGENSTSQS</sequence>
<organism evidence="2 3">
    <name type="scientific">Tritrichomonas musculus</name>
    <dbReference type="NCBI Taxonomy" id="1915356"/>
    <lineage>
        <taxon>Eukaryota</taxon>
        <taxon>Metamonada</taxon>
        <taxon>Parabasalia</taxon>
        <taxon>Tritrichomonadida</taxon>
        <taxon>Tritrichomonadidae</taxon>
        <taxon>Tritrichomonas</taxon>
    </lineage>
</organism>
<proteinExistence type="predicted"/>
<gene>
    <name evidence="2" type="ORF">M9Y10_008913</name>
</gene>
<keyword evidence="3" id="KW-1185">Reference proteome</keyword>